<reference evidence="1" key="1">
    <citation type="journal article" date="2014" name="Int. J. Syst. Evol. Microbiol.">
        <title>Complete genome of a new Firmicutes species belonging to the dominant human colonic microbiota ('Ruminococcus bicirculans') reveals two chromosomes and a selective capacity to utilize plant glucans.</title>
        <authorList>
            <consortium name="NISC Comparative Sequencing Program"/>
            <person name="Wegmann U."/>
            <person name="Louis P."/>
            <person name="Goesmann A."/>
            <person name="Henrissat B."/>
            <person name="Duncan S.H."/>
            <person name="Flint H.J."/>
        </authorList>
    </citation>
    <scope>NUCLEOTIDE SEQUENCE</scope>
    <source>
        <strain evidence="1">JCM 17590</strain>
    </source>
</reference>
<name>A0ABP7ZFC7_9MICO</name>
<keyword evidence="2" id="KW-1185">Reference proteome</keyword>
<dbReference type="Proteomes" id="UP001415169">
    <property type="component" value="Unassembled WGS sequence"/>
</dbReference>
<sequence length="209" mass="21873">MVRPKHFQAQGAPWARSVEADLDKHAAQIKAATLATKSTASVQDGQIKRLAGQLQRIQAQQEQLADVVSKLGSLVKSANNSTQGFSYAGTSSSLNWNTISVTIGVPSGAQRVDINYTVNAVVCSNVSANVAAYSQVKAEIPTLGITSDGGANVFVSTDTQQQRSRTYAASGLSVSGATSITVTGYAAAYNTGQNDNNYLSISAFAIFSF</sequence>
<proteinExistence type="predicted"/>
<protein>
    <submittedName>
        <fullName evidence="1">Uncharacterized protein</fullName>
    </submittedName>
</protein>
<accession>A0ABP7ZFC7</accession>
<evidence type="ECO:0000313" key="1">
    <source>
        <dbReference type="EMBL" id="GAA4155900.1"/>
    </source>
</evidence>
<evidence type="ECO:0000313" key="2">
    <source>
        <dbReference type="Proteomes" id="UP001415169"/>
    </source>
</evidence>
<reference evidence="1" key="2">
    <citation type="submission" date="2023-12" db="EMBL/GenBank/DDBJ databases">
        <authorList>
            <person name="Sun Q."/>
            <person name="Inoue M."/>
        </authorList>
    </citation>
    <scope>NUCLEOTIDE SEQUENCE</scope>
    <source>
        <strain evidence="1">JCM 17590</strain>
    </source>
</reference>
<gene>
    <name evidence="1" type="ORF">GCM10022286_05520</name>
</gene>
<dbReference type="RefSeq" id="WP_344790204.1">
    <property type="nucleotide sequence ID" value="NZ_BAABBV010000001.1"/>
</dbReference>
<organism evidence="1 2">
    <name type="scientific">Gryllotalpicola daejeonensis</name>
    <dbReference type="NCBI Taxonomy" id="993087"/>
    <lineage>
        <taxon>Bacteria</taxon>
        <taxon>Bacillati</taxon>
        <taxon>Actinomycetota</taxon>
        <taxon>Actinomycetes</taxon>
        <taxon>Micrococcales</taxon>
        <taxon>Microbacteriaceae</taxon>
        <taxon>Gryllotalpicola</taxon>
    </lineage>
</organism>
<comment type="caution">
    <text evidence="1">The sequence shown here is derived from an EMBL/GenBank/DDBJ whole genome shotgun (WGS) entry which is preliminary data.</text>
</comment>
<dbReference type="EMBL" id="BAABBV010000001">
    <property type="protein sequence ID" value="GAA4155900.1"/>
    <property type="molecule type" value="Genomic_DNA"/>
</dbReference>